<comment type="caution">
    <text evidence="1">The sequence shown here is derived from an EMBL/GenBank/DDBJ whole genome shotgun (WGS) entry which is preliminary data.</text>
</comment>
<evidence type="ECO:0000313" key="2">
    <source>
        <dbReference type="Proteomes" id="UP000623467"/>
    </source>
</evidence>
<accession>A0A8H7D2N1</accession>
<reference evidence="1" key="1">
    <citation type="submission" date="2020-05" db="EMBL/GenBank/DDBJ databases">
        <title>Mycena genomes resolve the evolution of fungal bioluminescence.</title>
        <authorList>
            <person name="Tsai I.J."/>
        </authorList>
    </citation>
    <scope>NUCLEOTIDE SEQUENCE</scope>
    <source>
        <strain evidence="1">160909Yilan</strain>
    </source>
</reference>
<gene>
    <name evidence="1" type="ORF">MSAN_01310900</name>
</gene>
<evidence type="ECO:0000313" key="1">
    <source>
        <dbReference type="EMBL" id="KAF7357162.1"/>
    </source>
</evidence>
<proteinExistence type="predicted"/>
<dbReference type="OrthoDB" id="3058169at2759"/>
<name>A0A8H7D2N1_9AGAR</name>
<dbReference type="AlphaFoldDB" id="A0A8H7D2N1"/>
<dbReference type="EMBL" id="JACAZH010000010">
    <property type="protein sequence ID" value="KAF7357162.1"/>
    <property type="molecule type" value="Genomic_DNA"/>
</dbReference>
<keyword evidence="2" id="KW-1185">Reference proteome</keyword>
<dbReference type="Proteomes" id="UP000623467">
    <property type="component" value="Unassembled WGS sequence"/>
</dbReference>
<protein>
    <submittedName>
        <fullName evidence="1">Uncharacterized protein</fullName>
    </submittedName>
</protein>
<sequence length="275" mass="30122">MFYITSLARQLWATITGDHLQSAPPSESAVLRFLSALSVNHAIASHLLAHADAVLAASVSAAEPSERSLAVDRTPTQGTVVRGCAYGIVAGFTGLALPLYCELVKRLNADAESQSQNEGPNLAPNPGPSSYAHTWMRLLLEQTRQMTSLATHEFARAIRLWGVVHLVPVQRKTVCEYAKFALDEVEGMVVVDPERVRDLQTISNQLSVAGYSQNLFSEEETTRLIQRLDLYLDNAAQLTTTTEFNFDSDPTAMFGDLLLPLDQAWMSSLMDILGT</sequence>
<organism evidence="1 2">
    <name type="scientific">Mycena sanguinolenta</name>
    <dbReference type="NCBI Taxonomy" id="230812"/>
    <lineage>
        <taxon>Eukaryota</taxon>
        <taxon>Fungi</taxon>
        <taxon>Dikarya</taxon>
        <taxon>Basidiomycota</taxon>
        <taxon>Agaricomycotina</taxon>
        <taxon>Agaricomycetes</taxon>
        <taxon>Agaricomycetidae</taxon>
        <taxon>Agaricales</taxon>
        <taxon>Marasmiineae</taxon>
        <taxon>Mycenaceae</taxon>
        <taxon>Mycena</taxon>
    </lineage>
</organism>